<gene>
    <name evidence="9" type="ORF">PV02_12120</name>
</gene>
<dbReference type="GO" id="GO:0005524">
    <property type="term" value="F:ATP binding"/>
    <property type="evidence" value="ECO:0007669"/>
    <property type="project" value="UniProtKB-KW"/>
</dbReference>
<dbReference type="SUPFAM" id="SSF52540">
    <property type="entry name" value="P-loop containing nucleoside triphosphate hydrolases"/>
    <property type="match status" value="1"/>
</dbReference>
<dbReference type="CDD" id="cd18797">
    <property type="entry name" value="SF2_C_Hrq"/>
    <property type="match status" value="1"/>
</dbReference>
<keyword evidence="9" id="KW-0378">Hydrolase</keyword>
<dbReference type="InterPro" id="IPR019734">
    <property type="entry name" value="TPR_rpt"/>
</dbReference>
<dbReference type="InterPro" id="IPR011990">
    <property type="entry name" value="TPR-like_helical_dom_sf"/>
</dbReference>
<dbReference type="PANTHER" id="PTHR47957">
    <property type="entry name" value="ATP-DEPENDENT HELICASE HRQ1"/>
    <property type="match status" value="1"/>
</dbReference>
<feature type="region of interest" description="Disordered" evidence="6">
    <location>
        <begin position="765"/>
        <end position="793"/>
    </location>
</feature>
<feature type="domain" description="Helicase ATP-binding" evidence="7">
    <location>
        <begin position="62"/>
        <end position="243"/>
    </location>
</feature>
<reference evidence="9 10" key="1">
    <citation type="journal article" date="2011" name="Appl. Environ. Microbiol.">
        <title>Methanogenic archaea isolated from Taiwan's Chelungpu fault.</title>
        <authorList>
            <person name="Wu S.Y."/>
            <person name="Lai M.C."/>
        </authorList>
    </citation>
    <scope>NUCLEOTIDE SEQUENCE [LARGE SCALE GENOMIC DNA]</scope>
    <source>
        <strain evidence="9 10">St545Mb</strain>
    </source>
</reference>
<protein>
    <submittedName>
        <fullName evidence="9">ATP-dependent helicase</fullName>
    </submittedName>
</protein>
<dbReference type="Pfam" id="PF00271">
    <property type="entry name" value="Helicase_C"/>
    <property type="match status" value="1"/>
</dbReference>
<comment type="caution">
    <text evidence="9">The sequence shown here is derived from an EMBL/GenBank/DDBJ whole genome shotgun (WGS) entry which is preliminary data.</text>
</comment>
<dbReference type="SMART" id="SM00490">
    <property type="entry name" value="HELICc"/>
    <property type="match status" value="1"/>
</dbReference>
<dbReference type="InterPro" id="IPR027417">
    <property type="entry name" value="P-loop_NTPase"/>
</dbReference>
<dbReference type="SMART" id="SM00028">
    <property type="entry name" value="TPR"/>
    <property type="match status" value="3"/>
</dbReference>
<evidence type="ECO:0000313" key="10">
    <source>
        <dbReference type="Proteomes" id="UP001206983"/>
    </source>
</evidence>
<name>A0AAE3L196_9EURY</name>
<keyword evidence="9" id="KW-0347">Helicase</keyword>
<dbReference type="PROSITE" id="PS50293">
    <property type="entry name" value="TPR_REGION"/>
    <property type="match status" value="1"/>
</dbReference>
<keyword evidence="10" id="KW-1185">Reference proteome</keyword>
<keyword evidence="1" id="KW-0677">Repeat</keyword>
<keyword evidence="4" id="KW-0067">ATP-binding</keyword>
<evidence type="ECO:0000256" key="3">
    <source>
        <dbReference type="ARBA" id="ARBA00022803"/>
    </source>
</evidence>
<evidence type="ECO:0000259" key="8">
    <source>
        <dbReference type="PROSITE" id="PS51194"/>
    </source>
</evidence>
<accession>A0AAE3L196</accession>
<dbReference type="Pfam" id="PF13181">
    <property type="entry name" value="TPR_8"/>
    <property type="match status" value="1"/>
</dbReference>
<dbReference type="SMART" id="SM00487">
    <property type="entry name" value="DEXDc"/>
    <property type="match status" value="1"/>
</dbReference>
<dbReference type="Pfam" id="PF07719">
    <property type="entry name" value="TPR_2"/>
    <property type="match status" value="1"/>
</dbReference>
<keyword evidence="2" id="KW-0547">Nucleotide-binding</keyword>
<dbReference type="InterPro" id="IPR014001">
    <property type="entry name" value="Helicase_ATP-bd"/>
</dbReference>
<evidence type="ECO:0000256" key="6">
    <source>
        <dbReference type="SAM" id="MobiDB-lite"/>
    </source>
</evidence>
<feature type="domain" description="Helicase C-terminal" evidence="8">
    <location>
        <begin position="280"/>
        <end position="433"/>
    </location>
</feature>
<dbReference type="PROSITE" id="PS51194">
    <property type="entry name" value="HELICASE_CTER"/>
    <property type="match status" value="1"/>
</dbReference>
<evidence type="ECO:0000259" key="7">
    <source>
        <dbReference type="PROSITE" id="PS51192"/>
    </source>
</evidence>
<dbReference type="Gene3D" id="3.40.50.300">
    <property type="entry name" value="P-loop containing nucleotide triphosphate hydrolases"/>
    <property type="match status" value="2"/>
</dbReference>
<dbReference type="InterPro" id="IPR018973">
    <property type="entry name" value="MZB"/>
</dbReference>
<evidence type="ECO:0000256" key="2">
    <source>
        <dbReference type="ARBA" id="ARBA00022741"/>
    </source>
</evidence>
<dbReference type="Gene3D" id="1.25.40.10">
    <property type="entry name" value="Tetratricopeptide repeat domain"/>
    <property type="match status" value="1"/>
</dbReference>
<proteinExistence type="predicted"/>
<evidence type="ECO:0000256" key="5">
    <source>
        <dbReference type="PROSITE-ProRule" id="PRU00339"/>
    </source>
</evidence>
<dbReference type="InterPro" id="IPR013105">
    <property type="entry name" value="TPR_2"/>
</dbReference>
<dbReference type="InterPro" id="IPR011545">
    <property type="entry name" value="DEAD/DEAH_box_helicase_dom"/>
</dbReference>
<dbReference type="Pfam" id="PF22982">
    <property type="entry name" value="WHD_HRQ1"/>
    <property type="match status" value="1"/>
</dbReference>
<feature type="compositionally biased region" description="Basic and acidic residues" evidence="6">
    <location>
        <begin position="778"/>
        <end position="793"/>
    </location>
</feature>
<dbReference type="InterPro" id="IPR055227">
    <property type="entry name" value="HRQ1_WHD"/>
</dbReference>
<dbReference type="Pfam" id="PF09369">
    <property type="entry name" value="MZB"/>
    <property type="match status" value="1"/>
</dbReference>
<dbReference type="PROSITE" id="PS50005">
    <property type="entry name" value="TPR"/>
    <property type="match status" value="1"/>
</dbReference>
<dbReference type="Proteomes" id="UP001206983">
    <property type="component" value="Unassembled WGS sequence"/>
</dbReference>
<dbReference type="EMBL" id="JTEO01000010">
    <property type="protein sequence ID" value="MCQ6963799.1"/>
    <property type="molecule type" value="Genomic_DNA"/>
</dbReference>
<dbReference type="InterPro" id="IPR001650">
    <property type="entry name" value="Helicase_C-like"/>
</dbReference>
<dbReference type="Pfam" id="PF00270">
    <property type="entry name" value="DEAD"/>
    <property type="match status" value="1"/>
</dbReference>
<dbReference type="SUPFAM" id="SSF48452">
    <property type="entry name" value="TPR-like"/>
    <property type="match status" value="1"/>
</dbReference>
<dbReference type="AlphaFoldDB" id="A0AAE3L196"/>
<dbReference type="GO" id="GO:0036297">
    <property type="term" value="P:interstrand cross-link repair"/>
    <property type="evidence" value="ECO:0007669"/>
    <property type="project" value="TreeGrafter"/>
</dbReference>
<dbReference type="GO" id="GO:0043138">
    <property type="term" value="F:3'-5' DNA helicase activity"/>
    <property type="evidence" value="ECO:0007669"/>
    <property type="project" value="TreeGrafter"/>
</dbReference>
<dbReference type="PANTHER" id="PTHR47957:SF3">
    <property type="entry name" value="ATP-DEPENDENT HELICASE HRQ1"/>
    <property type="match status" value="1"/>
</dbReference>
<feature type="repeat" description="TPR" evidence="5">
    <location>
        <begin position="883"/>
        <end position="916"/>
    </location>
</feature>
<evidence type="ECO:0000256" key="4">
    <source>
        <dbReference type="ARBA" id="ARBA00022840"/>
    </source>
</evidence>
<dbReference type="GO" id="GO:0003676">
    <property type="term" value="F:nucleic acid binding"/>
    <property type="evidence" value="ECO:0007669"/>
    <property type="project" value="InterPro"/>
</dbReference>
<dbReference type="PROSITE" id="PS51192">
    <property type="entry name" value="HELICASE_ATP_BIND_1"/>
    <property type="match status" value="1"/>
</dbReference>
<evidence type="ECO:0000256" key="1">
    <source>
        <dbReference type="ARBA" id="ARBA00022737"/>
    </source>
</evidence>
<dbReference type="CDD" id="cd17923">
    <property type="entry name" value="DEXHc_Hrq1-like"/>
    <property type="match status" value="1"/>
</dbReference>
<evidence type="ECO:0000313" key="9">
    <source>
        <dbReference type="EMBL" id="MCQ6963799.1"/>
    </source>
</evidence>
<organism evidence="9 10">
    <name type="scientific">Methanolobus chelungpuianus</name>
    <dbReference type="NCBI Taxonomy" id="502115"/>
    <lineage>
        <taxon>Archaea</taxon>
        <taxon>Methanobacteriati</taxon>
        <taxon>Methanobacteriota</taxon>
        <taxon>Stenosarchaea group</taxon>
        <taxon>Methanomicrobia</taxon>
        <taxon>Methanosarcinales</taxon>
        <taxon>Methanosarcinaceae</taxon>
        <taxon>Methanolobus</taxon>
    </lineage>
</organism>
<keyword evidence="3 5" id="KW-0802">TPR repeat</keyword>
<sequence length="930" mass="103990">MDVHELINRLKASRRYEGQIVHIEEISAREPAYNPLDLKPLISYALAGKGIEQLYTHQAEAIKKVREGQNIVLSTSTASGKSLCYMLPIFETIIDDPGTTALYISPLNALVNDQLQTFRDFSDQMGLDVRIDKFIGTMSQAEKDSVKYGNPRILFTNPDMLHMSFLAWKHQWRGFLSNLRYIVLDESHSYSGVMGSHMANLLRRLNRVCRLYGSDPQYICCTATIGNPVQHTSALIGKEVSLVDSSDGSGRGAQKCVFWNPPLYENSRNFTLRKSSFGETVDLFTNFVQSGFQTIAFARSRQKVERMFVESRNIFASRDVSRSISPYRGGYQGHEREAIEKGLSGGEIDGVISTNALEMGIDIGGLDACIMDGFPGTIMSARQQAGRAGRGSRESVVVLVADSNALDQYYMRNPRDFFRRNCEEAVINVSNRYIQAGHLLCAAMEIPLKPEDARHFGNEYDAIIRVLEDEGLLGGLDAKQCLDPNPHRNVSIRNIDSDSYTMIDRATRQPLERDMTRLQAYREAFEGAIYINKGVPYCVTMQDHGKRQIIVEQAQEGYYTRSLVSSDIVIKETFHSKSLPACADVRVGFGDVDVTQQVTGYKKIRQRTDEDLGQYSLQMPKFTLSTEALWLEIPPEFSQAVELHGCDLAGGIHAIEHAMIGMYPLHLLADRNDIGGVSATEHPDLAGKSGIFVYDGHQGGVGYAESGYGKIMEMLEVTLRSIESCPCTGGCPSCIQSPKCGNNNNPLDKDAAIILLRKMLGKPDYVPQKKKAPSGPREQVRSPALERSREKPFDTVSALERARRKLRQRGNRSAAEWTDEGIRAGREKKDHAAAYECFEAALQLEPDNGLSLMNKGITCIHLRKYQVALECFNRLIATGRRQSSVWVQKGIALYYLGDYRNAVTAYDEALKIKPGDVKVMEYRELAQKKM</sequence>
<dbReference type="GO" id="GO:0006289">
    <property type="term" value="P:nucleotide-excision repair"/>
    <property type="evidence" value="ECO:0007669"/>
    <property type="project" value="TreeGrafter"/>
</dbReference>
<dbReference type="RefSeq" id="WP_256623715.1">
    <property type="nucleotide sequence ID" value="NZ_JTEO01000010.1"/>
</dbReference>